<dbReference type="OrthoDB" id="5871259at2759"/>
<gene>
    <name evidence="1" type="ORF">HPBE_LOCUS20015</name>
</gene>
<keyword evidence="2" id="KW-1185">Reference proteome</keyword>
<dbReference type="Proteomes" id="UP000050761">
    <property type="component" value="Unassembled WGS sequence"/>
</dbReference>
<name>A0A183GCU1_HELPZ</name>
<accession>A0A3P8BK24</accession>
<evidence type="ECO:0000313" key="3">
    <source>
        <dbReference type="WBParaSite" id="HPBE_0002001601-mRNA-1"/>
    </source>
</evidence>
<proteinExistence type="predicted"/>
<sequence>MPFSRVFSRKAHSGPPYPVNNNIGVGYPTAYGLGRGNWGNGLASIVRCLNGGAHIGQCRLEDDAICTALGGVCIHSACCTTPYAGYATATSSISTTTMTLPEVDGEPNPLEVEEIRRIIEQANLTKATGSEQKTVVKLCVSGLRPVGGCLKDDDCPALHTCEEDRCCYIA</sequence>
<dbReference type="EMBL" id="UZAH01031794">
    <property type="protein sequence ID" value="VDP17870.1"/>
    <property type="molecule type" value="Genomic_DNA"/>
</dbReference>
<reference evidence="3" key="2">
    <citation type="submission" date="2019-09" db="UniProtKB">
        <authorList>
            <consortium name="WormBaseParasite"/>
        </authorList>
    </citation>
    <scope>IDENTIFICATION</scope>
</reference>
<dbReference type="WBParaSite" id="HPBE_0002001601-mRNA-1">
    <property type="protein sequence ID" value="HPBE_0002001601-mRNA-1"/>
    <property type="gene ID" value="HPBE_0002001601"/>
</dbReference>
<reference evidence="1 2" key="1">
    <citation type="submission" date="2018-11" db="EMBL/GenBank/DDBJ databases">
        <authorList>
            <consortium name="Pathogen Informatics"/>
        </authorList>
    </citation>
    <scope>NUCLEOTIDE SEQUENCE [LARGE SCALE GENOMIC DNA]</scope>
</reference>
<evidence type="ECO:0000313" key="2">
    <source>
        <dbReference type="Proteomes" id="UP000050761"/>
    </source>
</evidence>
<accession>A0A183GCU1</accession>
<dbReference type="AlphaFoldDB" id="A0A183GCU1"/>
<organism evidence="2 3">
    <name type="scientific">Heligmosomoides polygyrus</name>
    <name type="common">Parasitic roundworm</name>
    <dbReference type="NCBI Taxonomy" id="6339"/>
    <lineage>
        <taxon>Eukaryota</taxon>
        <taxon>Metazoa</taxon>
        <taxon>Ecdysozoa</taxon>
        <taxon>Nematoda</taxon>
        <taxon>Chromadorea</taxon>
        <taxon>Rhabditida</taxon>
        <taxon>Rhabditina</taxon>
        <taxon>Rhabditomorpha</taxon>
        <taxon>Strongyloidea</taxon>
        <taxon>Heligmosomidae</taxon>
        <taxon>Heligmosomoides</taxon>
    </lineage>
</organism>
<evidence type="ECO:0000313" key="1">
    <source>
        <dbReference type="EMBL" id="VDP17870.1"/>
    </source>
</evidence>
<protein>
    <submittedName>
        <fullName evidence="3">CC domain-containing protein</fullName>
    </submittedName>
</protein>